<feature type="transmembrane region" description="Helical" evidence="1">
    <location>
        <begin position="40"/>
        <end position="57"/>
    </location>
</feature>
<feature type="transmembrane region" description="Helical" evidence="1">
    <location>
        <begin position="69"/>
        <end position="87"/>
    </location>
</feature>
<keyword evidence="1" id="KW-1133">Transmembrane helix</keyword>
<dbReference type="RefSeq" id="WP_267647635.1">
    <property type="nucleotide sequence ID" value="NZ_JANHGR010000002.1"/>
</dbReference>
<dbReference type="Pfam" id="PF09997">
    <property type="entry name" value="DUF2238"/>
    <property type="match status" value="1"/>
</dbReference>
<keyword evidence="1" id="KW-0812">Transmembrane</keyword>
<evidence type="ECO:0000313" key="2">
    <source>
        <dbReference type="EMBL" id="MFD1568345.1"/>
    </source>
</evidence>
<feature type="transmembrane region" description="Helical" evidence="1">
    <location>
        <begin position="136"/>
        <end position="153"/>
    </location>
</feature>
<evidence type="ECO:0008006" key="4">
    <source>
        <dbReference type="Google" id="ProtNLM"/>
    </source>
</evidence>
<dbReference type="InterPro" id="IPR014509">
    <property type="entry name" value="YjdF-like"/>
</dbReference>
<name>A0ABD6BU47_9EURY</name>
<gene>
    <name evidence="2" type="ORF">ACFSAU_12680</name>
</gene>
<dbReference type="AlphaFoldDB" id="A0ABD6BU47"/>
<reference evidence="2 3" key="1">
    <citation type="journal article" date="2019" name="Int. J. Syst. Evol. Microbiol.">
        <title>The Global Catalogue of Microorganisms (GCM) 10K type strain sequencing project: providing services to taxonomists for standard genome sequencing and annotation.</title>
        <authorList>
            <consortium name="The Broad Institute Genomics Platform"/>
            <consortium name="The Broad Institute Genome Sequencing Center for Infectious Disease"/>
            <person name="Wu L."/>
            <person name="Ma J."/>
        </authorList>
    </citation>
    <scope>NUCLEOTIDE SEQUENCE [LARGE SCALE GENOMIC DNA]</scope>
    <source>
        <strain evidence="2 3">CGMCC 1.12859</strain>
    </source>
</reference>
<protein>
    <recommendedName>
        <fullName evidence="4">DUF2238 domain-containing protein</fullName>
    </recommendedName>
</protein>
<evidence type="ECO:0000313" key="3">
    <source>
        <dbReference type="Proteomes" id="UP001597139"/>
    </source>
</evidence>
<keyword evidence="1" id="KW-0472">Membrane</keyword>
<sequence length="221" mass="24209">MRVRDLIGFSDQQQRLITSAMQYALFGMITVGFYEGSPGVMINAGIGFVVTYIPAILERDYDIPMDPALVLWITLAVFFHAFGTLGLPGDVLNPYRTIWWWDHMTHTFSASIVAGVGYVTVRAIDEHTEAISFPQRFVFVFILLFTVAFGVFWEVIEFALGLLAAATGTPGILTQYGIEDTMKDLLFDTLGGIVVGLWGTAHLSNVSEALTERLGGSAGGE</sequence>
<organism evidence="2 3">
    <name type="scientific">Halolamina litorea</name>
    <dbReference type="NCBI Taxonomy" id="1515593"/>
    <lineage>
        <taxon>Archaea</taxon>
        <taxon>Methanobacteriati</taxon>
        <taxon>Methanobacteriota</taxon>
        <taxon>Stenosarchaea group</taxon>
        <taxon>Halobacteria</taxon>
        <taxon>Halobacteriales</taxon>
        <taxon>Haloferacaceae</taxon>
    </lineage>
</organism>
<dbReference type="EMBL" id="JBHUCZ010000010">
    <property type="protein sequence ID" value="MFD1568345.1"/>
    <property type="molecule type" value="Genomic_DNA"/>
</dbReference>
<feature type="transmembrane region" description="Helical" evidence="1">
    <location>
        <begin position="16"/>
        <end position="34"/>
    </location>
</feature>
<accession>A0ABD6BU47</accession>
<keyword evidence="3" id="KW-1185">Reference proteome</keyword>
<proteinExistence type="predicted"/>
<feature type="transmembrane region" description="Helical" evidence="1">
    <location>
        <begin position="107"/>
        <end position="124"/>
    </location>
</feature>
<comment type="caution">
    <text evidence="2">The sequence shown here is derived from an EMBL/GenBank/DDBJ whole genome shotgun (WGS) entry which is preliminary data.</text>
</comment>
<evidence type="ECO:0000256" key="1">
    <source>
        <dbReference type="SAM" id="Phobius"/>
    </source>
</evidence>
<dbReference type="Proteomes" id="UP001597139">
    <property type="component" value="Unassembled WGS sequence"/>
</dbReference>